<comment type="caution">
    <text evidence="10">The sequence shown here is derived from an EMBL/GenBank/DDBJ whole genome shotgun (WGS) entry which is preliminary data.</text>
</comment>
<dbReference type="InterPro" id="IPR016496">
    <property type="entry name" value="GTPase_HflX"/>
</dbReference>
<dbReference type="InterPro" id="IPR045498">
    <property type="entry name" value="HflX_C"/>
</dbReference>
<feature type="binding site" evidence="7">
    <location>
        <begin position="204"/>
        <end position="211"/>
    </location>
    <ligand>
        <name>GTP</name>
        <dbReference type="ChEBI" id="CHEBI:37565"/>
    </ligand>
</feature>
<dbReference type="HAMAP" id="MF_00900">
    <property type="entry name" value="GTPase_HflX"/>
    <property type="match status" value="1"/>
</dbReference>
<comment type="function">
    <text evidence="6">GTPase that associates with the 50S ribosomal subunit and may have a role during protein synthesis or ribosome biogenesis.</text>
</comment>
<dbReference type="CDD" id="cd01878">
    <property type="entry name" value="HflX"/>
    <property type="match status" value="1"/>
</dbReference>
<sequence length="426" mass="48200">MFERYEGGERAVVVHIFFSQDKDTDNLSEFESLVTSAGVVPVQIVTGSRKVPNPKYFVGEGKAEEIAEVVQASGADVVLFNHTLSPAQERNLERLCQCRVIDRTGVILDIFAQRARTHEGKLQVELAQLRHLSTRLVRGWTHLERQKGGIGLRGPGETQLETDRRLLRDRIRQILGRLNRVEKQREQGRQARNKADIPTISLVGYTNAGKSSLFNRMTSAEVYAADQLFATLDPTLRRIEVDDVGTAVLADTVGFIRHLPHDLVAAFKATLQETRQATLLLHIVDAADSRIDENIAAVDSVLEEIEAHEIPVLLVMNKIDMLGDFTPRIDRNEDNLPVKVWLSAQTGEGIPLLLQALTERLSGEIAHYELRLPPEVGRLRSRFYQLKAIEREWIEEDGKVGIEVRMPIVDWHRLCKQEQDLFDYIV</sequence>
<keyword evidence="1 6" id="KW-0963">Cytoplasm</keyword>
<reference evidence="10 11" key="1">
    <citation type="journal article" date="2019" name="Nature">
        <title>A new antibiotic selectively kills Gram-negative pathogens.</title>
        <authorList>
            <person name="Imai Y."/>
            <person name="Meyer K.J."/>
            <person name="Iinishi A."/>
            <person name="Favre-Godal Q."/>
            <person name="Green R."/>
            <person name="Manuse S."/>
            <person name="Caboni M."/>
            <person name="Mori M."/>
            <person name="Niles S."/>
            <person name="Ghiglieri M."/>
            <person name="Honrao C."/>
            <person name="Ma X."/>
            <person name="Guo J.J."/>
            <person name="Makriyannis A."/>
            <person name="Linares-Otoya L."/>
            <person name="Boehringer N."/>
            <person name="Wuisan Z.G."/>
            <person name="Kaur H."/>
            <person name="Wu R."/>
            <person name="Mateus A."/>
            <person name="Typas A."/>
            <person name="Savitski M.M."/>
            <person name="Espinoza J.L."/>
            <person name="O'Rourke A."/>
            <person name="Nelson K.E."/>
            <person name="Hiller S."/>
            <person name="Noinaj N."/>
            <person name="Schaeberle T.F."/>
            <person name="D'Onofrio A."/>
            <person name="Lewis K."/>
        </authorList>
    </citation>
    <scope>NUCLEOTIDE SEQUENCE [LARGE SCALE GENOMIC DNA]</scope>
    <source>
        <strain evidence="10 11">HGB 1456</strain>
    </source>
</reference>
<comment type="similarity">
    <text evidence="6">Belongs to the TRAFAC class OBG-HflX-like GTPase superfamily. HflX GTPase family.</text>
</comment>
<dbReference type="Proteomes" id="UP000481739">
    <property type="component" value="Unassembled WGS sequence"/>
</dbReference>
<dbReference type="SUPFAM" id="SSF54980">
    <property type="entry name" value="EF-G C-terminal domain-like"/>
    <property type="match status" value="1"/>
</dbReference>
<dbReference type="InterPro" id="IPR006073">
    <property type="entry name" value="GTP-bd"/>
</dbReference>
<dbReference type="FunFam" id="3.40.50.300:FF:000173">
    <property type="entry name" value="GTPase HflX"/>
    <property type="match status" value="1"/>
</dbReference>
<dbReference type="EMBL" id="WHZZ01000006">
    <property type="protein sequence ID" value="MQL49421.1"/>
    <property type="molecule type" value="Genomic_DNA"/>
</dbReference>
<dbReference type="Pfam" id="PF19275">
    <property type="entry name" value="HflX_C"/>
    <property type="match status" value="1"/>
</dbReference>
<feature type="domain" description="Hflx-type G" evidence="9">
    <location>
        <begin position="198"/>
        <end position="365"/>
    </location>
</feature>
<dbReference type="Gene3D" id="6.10.250.2860">
    <property type="match status" value="1"/>
</dbReference>
<feature type="binding site" evidence="7">
    <location>
        <begin position="343"/>
        <end position="345"/>
    </location>
    <ligand>
        <name>GTP</name>
        <dbReference type="ChEBI" id="CHEBI:37565"/>
    </ligand>
</feature>
<dbReference type="PANTHER" id="PTHR10229:SF0">
    <property type="entry name" value="GTP-BINDING PROTEIN 6-RELATED"/>
    <property type="match status" value="1"/>
</dbReference>
<dbReference type="Pfam" id="PF16360">
    <property type="entry name" value="GTP-bdg_M"/>
    <property type="match status" value="1"/>
</dbReference>
<comment type="subunit">
    <text evidence="6">Monomer. Associates with the 50S ribosomal subunit.</text>
</comment>
<evidence type="ECO:0000256" key="6">
    <source>
        <dbReference type="HAMAP-Rule" id="MF_00900"/>
    </source>
</evidence>
<dbReference type="Gene3D" id="3.40.50.300">
    <property type="entry name" value="P-loop containing nucleotide triphosphate hydrolases"/>
    <property type="match status" value="1"/>
</dbReference>
<dbReference type="GO" id="GO:0043022">
    <property type="term" value="F:ribosome binding"/>
    <property type="evidence" value="ECO:0007669"/>
    <property type="project" value="TreeGrafter"/>
</dbReference>
<dbReference type="InterPro" id="IPR027417">
    <property type="entry name" value="P-loop_NTPase"/>
</dbReference>
<accession>A0A7C9KEC5</accession>
<evidence type="ECO:0000256" key="7">
    <source>
        <dbReference type="PIRSR" id="PIRSR006809-1"/>
    </source>
</evidence>
<evidence type="ECO:0000256" key="2">
    <source>
        <dbReference type="ARBA" id="ARBA00022723"/>
    </source>
</evidence>
<dbReference type="PROSITE" id="PS51705">
    <property type="entry name" value="G_HFLX"/>
    <property type="match status" value="1"/>
</dbReference>
<dbReference type="PIRSF" id="PIRSF006809">
    <property type="entry name" value="GTP-binding_hflX_prd"/>
    <property type="match status" value="1"/>
</dbReference>
<keyword evidence="4 8" id="KW-0460">Magnesium</keyword>
<dbReference type="InterPro" id="IPR025121">
    <property type="entry name" value="GTPase_HflX_N"/>
</dbReference>
<evidence type="ECO:0000256" key="1">
    <source>
        <dbReference type="ARBA" id="ARBA00022490"/>
    </source>
</evidence>
<dbReference type="GO" id="GO:0097216">
    <property type="term" value="F:guanosine tetraphosphate binding"/>
    <property type="evidence" value="ECO:0007669"/>
    <property type="project" value="UniProtKB-ARBA"/>
</dbReference>
<feature type="binding site" evidence="8">
    <location>
        <position position="231"/>
    </location>
    <ligand>
        <name>Mg(2+)</name>
        <dbReference type="ChEBI" id="CHEBI:18420"/>
    </ligand>
</feature>
<dbReference type="Pfam" id="PF01926">
    <property type="entry name" value="MMR_HSR1"/>
    <property type="match status" value="1"/>
</dbReference>
<dbReference type="InterPro" id="IPR035647">
    <property type="entry name" value="EFG_III/V"/>
</dbReference>
<evidence type="ECO:0000259" key="9">
    <source>
        <dbReference type="PROSITE" id="PS51705"/>
    </source>
</evidence>
<feature type="binding site" evidence="8">
    <location>
        <position position="211"/>
    </location>
    <ligand>
        <name>Mg(2+)</name>
        <dbReference type="ChEBI" id="CHEBI:18420"/>
    </ligand>
</feature>
<dbReference type="NCBIfam" id="TIGR03156">
    <property type="entry name" value="GTP_HflX"/>
    <property type="match status" value="1"/>
</dbReference>
<dbReference type="Gene3D" id="3.40.50.11060">
    <property type="entry name" value="GTPase HflX, N-terminal domain"/>
    <property type="match status" value="1"/>
</dbReference>
<dbReference type="InterPro" id="IPR030394">
    <property type="entry name" value="G_HFLX_dom"/>
</dbReference>
<feature type="binding site" evidence="7">
    <location>
        <begin position="251"/>
        <end position="254"/>
    </location>
    <ligand>
        <name>GTP</name>
        <dbReference type="ChEBI" id="CHEBI:37565"/>
    </ligand>
</feature>
<dbReference type="RefSeq" id="WP_152963423.1">
    <property type="nucleotide sequence ID" value="NZ_CAWOZU010000021.1"/>
</dbReference>
<dbReference type="AlphaFoldDB" id="A0A7C9KEC5"/>
<feature type="binding site" evidence="7">
    <location>
        <begin position="317"/>
        <end position="320"/>
    </location>
    <ligand>
        <name>GTP</name>
        <dbReference type="ChEBI" id="CHEBI:37565"/>
    </ligand>
</feature>
<keyword evidence="5 6" id="KW-0342">GTP-binding</keyword>
<evidence type="ECO:0000256" key="5">
    <source>
        <dbReference type="ARBA" id="ARBA00023134"/>
    </source>
</evidence>
<comment type="cofactor">
    <cofactor evidence="8">
        <name>Mg(2+)</name>
        <dbReference type="ChEBI" id="CHEBI:18420"/>
    </cofactor>
</comment>
<feature type="binding site" evidence="7">
    <location>
        <begin position="229"/>
        <end position="233"/>
    </location>
    <ligand>
        <name>GTP</name>
        <dbReference type="ChEBI" id="CHEBI:37565"/>
    </ligand>
</feature>
<dbReference type="InterPro" id="IPR042108">
    <property type="entry name" value="GTPase_HflX_N_sf"/>
</dbReference>
<name>A0A7C9KEC5_9GAMM</name>
<keyword evidence="2 8" id="KW-0479">Metal-binding</keyword>
<evidence type="ECO:0000256" key="4">
    <source>
        <dbReference type="ARBA" id="ARBA00022842"/>
    </source>
</evidence>
<dbReference type="Pfam" id="PF13167">
    <property type="entry name" value="GTP-bdg_N"/>
    <property type="match status" value="1"/>
</dbReference>
<evidence type="ECO:0000313" key="10">
    <source>
        <dbReference type="EMBL" id="MQL49421.1"/>
    </source>
</evidence>
<gene>
    <name evidence="6 10" type="primary">hflX</name>
    <name evidence="10" type="ORF">GEA64_16295</name>
</gene>
<keyword evidence="3 6" id="KW-0547">Nucleotide-binding</keyword>
<dbReference type="NCBIfam" id="NF008280">
    <property type="entry name" value="PRK11058.1"/>
    <property type="match status" value="1"/>
</dbReference>
<dbReference type="GO" id="GO:0005525">
    <property type="term" value="F:GTP binding"/>
    <property type="evidence" value="ECO:0007669"/>
    <property type="project" value="UniProtKB-UniRule"/>
</dbReference>
<dbReference type="InterPro" id="IPR032305">
    <property type="entry name" value="GTP-bd_M"/>
</dbReference>
<evidence type="ECO:0000313" key="11">
    <source>
        <dbReference type="Proteomes" id="UP000481739"/>
    </source>
</evidence>
<evidence type="ECO:0000256" key="3">
    <source>
        <dbReference type="ARBA" id="ARBA00022741"/>
    </source>
</evidence>
<dbReference type="PRINTS" id="PR00326">
    <property type="entry name" value="GTP1OBG"/>
</dbReference>
<dbReference type="FunFam" id="3.40.50.11060:FF:000001">
    <property type="entry name" value="GTPase HflX"/>
    <property type="match status" value="1"/>
</dbReference>
<organism evidence="10 11">
    <name type="scientific">Photorhabdus khanii</name>
    <dbReference type="NCBI Taxonomy" id="1004150"/>
    <lineage>
        <taxon>Bacteria</taxon>
        <taxon>Pseudomonadati</taxon>
        <taxon>Pseudomonadota</taxon>
        <taxon>Gammaproteobacteria</taxon>
        <taxon>Enterobacterales</taxon>
        <taxon>Morganellaceae</taxon>
        <taxon>Photorhabdus</taxon>
    </lineage>
</organism>
<dbReference type="GO" id="GO:0003924">
    <property type="term" value="F:GTPase activity"/>
    <property type="evidence" value="ECO:0007669"/>
    <property type="project" value="UniProtKB-UniRule"/>
</dbReference>
<dbReference type="SUPFAM" id="SSF52540">
    <property type="entry name" value="P-loop containing nucleoside triphosphate hydrolases"/>
    <property type="match status" value="1"/>
</dbReference>
<comment type="subcellular location">
    <subcellularLocation>
        <location evidence="6">Cytoplasm</location>
    </subcellularLocation>
    <text evidence="6">May associate with membranes.</text>
</comment>
<protein>
    <recommendedName>
        <fullName evidence="6">GTPase HflX</fullName>
    </recommendedName>
    <alternativeName>
        <fullName evidence="6">GTP-binding protein HflX</fullName>
    </alternativeName>
</protein>
<dbReference type="PANTHER" id="PTHR10229">
    <property type="entry name" value="GTP-BINDING PROTEIN HFLX"/>
    <property type="match status" value="1"/>
</dbReference>
<proteinExistence type="inferred from homology"/>
<dbReference type="GO" id="GO:0005737">
    <property type="term" value="C:cytoplasm"/>
    <property type="evidence" value="ECO:0007669"/>
    <property type="project" value="UniProtKB-SubCell"/>
</dbReference>
<dbReference type="GO" id="GO:0046872">
    <property type="term" value="F:metal ion binding"/>
    <property type="evidence" value="ECO:0007669"/>
    <property type="project" value="UniProtKB-KW"/>
</dbReference>
<evidence type="ECO:0000256" key="8">
    <source>
        <dbReference type="PIRSR" id="PIRSR006809-2"/>
    </source>
</evidence>